<evidence type="ECO:0000313" key="2">
    <source>
        <dbReference type="EMBL" id="KAK6120771.1"/>
    </source>
</evidence>
<dbReference type="Proteomes" id="UP001318860">
    <property type="component" value="Unassembled WGS sequence"/>
</dbReference>
<accession>A0ABR0UE77</accession>
<feature type="compositionally biased region" description="Pro residues" evidence="1">
    <location>
        <begin position="27"/>
        <end position="53"/>
    </location>
</feature>
<keyword evidence="3" id="KW-1185">Reference proteome</keyword>
<feature type="region of interest" description="Disordered" evidence="1">
    <location>
        <begin position="240"/>
        <end position="259"/>
    </location>
</feature>
<evidence type="ECO:0000313" key="3">
    <source>
        <dbReference type="Proteomes" id="UP001318860"/>
    </source>
</evidence>
<protein>
    <submittedName>
        <fullName evidence="2">Uncharacterized protein</fullName>
    </submittedName>
</protein>
<reference evidence="2 3" key="1">
    <citation type="journal article" date="2021" name="Comput. Struct. Biotechnol. J.">
        <title>De novo genome assembly of the potent medicinal plant Rehmannia glutinosa using nanopore technology.</title>
        <authorList>
            <person name="Ma L."/>
            <person name="Dong C."/>
            <person name="Song C."/>
            <person name="Wang X."/>
            <person name="Zheng X."/>
            <person name="Niu Y."/>
            <person name="Chen S."/>
            <person name="Feng W."/>
        </authorList>
    </citation>
    <scope>NUCLEOTIDE SEQUENCE [LARGE SCALE GENOMIC DNA]</scope>
    <source>
        <strain evidence="2">DH-2019</strain>
    </source>
</reference>
<dbReference type="PANTHER" id="PTHR37173">
    <property type="entry name" value="HYDROXYPROLINE-RICH GLYCOPROTEIN FAMILY PROTEIN"/>
    <property type="match status" value="1"/>
</dbReference>
<feature type="compositionally biased region" description="Acidic residues" evidence="1">
    <location>
        <begin position="248"/>
        <end position="257"/>
    </location>
</feature>
<sequence>MAPSTPPPPDTSNIATSTAATTRPLFQNPPRPPNPHLFYSPPPSRLPSNPNPNYPQLAPRPLTPTPHHHPQDPSQLLYPVASSGRGFLARPLHMPAAGPSPRPPYVFPYLDPGQGNPGFIRPNHLPHVLLGSGPGSAGNASGAGVMPGVVKGIPVSSSHHPKAGLPSSSISDNNGHKDLRDRRDDTFAIIRDRKVRISEDASLYSLCRSWLKNGVPEETQPQYLDTVKSLPRPLPVAAQVVDSPDKGAEDEEEEDEVDSKLDARTFTVDGEAKNSICRGYQYDQTPECATSGDKLLLECAKCPQLLAKVTTLNKLSMLALFPLVQRSTIKSPDSLWAKEVTLENVENLSAKESCKGTSNVPRRLREERLQRISRYKNRLALLLPPMVEQHFKSESADEAN</sequence>
<gene>
    <name evidence="2" type="ORF">DH2020_045487</name>
</gene>
<proteinExistence type="predicted"/>
<dbReference type="PANTHER" id="PTHR37173:SF1">
    <property type="entry name" value="PROLINE-RICH FAMILY PROTEIN"/>
    <property type="match status" value="1"/>
</dbReference>
<feature type="region of interest" description="Disordered" evidence="1">
    <location>
        <begin position="1"/>
        <end position="79"/>
    </location>
</feature>
<evidence type="ECO:0000256" key="1">
    <source>
        <dbReference type="SAM" id="MobiDB-lite"/>
    </source>
</evidence>
<feature type="region of interest" description="Disordered" evidence="1">
    <location>
        <begin position="156"/>
        <end position="180"/>
    </location>
</feature>
<organism evidence="2 3">
    <name type="scientific">Rehmannia glutinosa</name>
    <name type="common">Chinese foxglove</name>
    <dbReference type="NCBI Taxonomy" id="99300"/>
    <lineage>
        <taxon>Eukaryota</taxon>
        <taxon>Viridiplantae</taxon>
        <taxon>Streptophyta</taxon>
        <taxon>Embryophyta</taxon>
        <taxon>Tracheophyta</taxon>
        <taxon>Spermatophyta</taxon>
        <taxon>Magnoliopsida</taxon>
        <taxon>eudicotyledons</taxon>
        <taxon>Gunneridae</taxon>
        <taxon>Pentapetalae</taxon>
        <taxon>asterids</taxon>
        <taxon>lamiids</taxon>
        <taxon>Lamiales</taxon>
        <taxon>Orobanchaceae</taxon>
        <taxon>Rehmannieae</taxon>
        <taxon>Rehmannia</taxon>
    </lineage>
</organism>
<name>A0ABR0UE77_REHGL</name>
<feature type="compositionally biased region" description="Pro residues" evidence="1">
    <location>
        <begin position="1"/>
        <end position="10"/>
    </location>
</feature>
<dbReference type="EMBL" id="JABTTQ020003010">
    <property type="protein sequence ID" value="KAK6120771.1"/>
    <property type="molecule type" value="Genomic_DNA"/>
</dbReference>
<feature type="compositionally biased region" description="Low complexity" evidence="1">
    <location>
        <begin position="15"/>
        <end position="26"/>
    </location>
</feature>
<comment type="caution">
    <text evidence="2">The sequence shown here is derived from an EMBL/GenBank/DDBJ whole genome shotgun (WGS) entry which is preliminary data.</text>
</comment>